<evidence type="ECO:0000259" key="9">
    <source>
        <dbReference type="PROSITE" id="PS52004"/>
    </source>
</evidence>
<dbReference type="SUPFAM" id="SSF50129">
    <property type="entry name" value="GroES-like"/>
    <property type="match status" value="1"/>
</dbReference>
<dbReference type="SMART" id="SM00822">
    <property type="entry name" value="PKS_KR"/>
    <property type="match status" value="3"/>
</dbReference>
<keyword evidence="4" id="KW-0511">Multifunctional enzyme</keyword>
<feature type="domain" description="Ketosynthase family 3 (KS3)" evidence="9">
    <location>
        <begin position="2857"/>
        <end position="3281"/>
    </location>
</feature>
<accession>A0A812RVA9</accession>
<dbReference type="SMART" id="SM00826">
    <property type="entry name" value="PKS_DH"/>
    <property type="match status" value="2"/>
</dbReference>
<evidence type="ECO:0000256" key="6">
    <source>
        <dbReference type="SAM" id="MobiDB-lite"/>
    </source>
</evidence>
<dbReference type="Gene3D" id="3.40.50.720">
    <property type="entry name" value="NAD(P)-binding Rossmann-like Domain"/>
    <property type="match status" value="4"/>
</dbReference>
<evidence type="ECO:0000259" key="10">
    <source>
        <dbReference type="PROSITE" id="PS52019"/>
    </source>
</evidence>
<keyword evidence="2" id="KW-0597">Phosphoprotein</keyword>
<feature type="transmembrane region" description="Helical" evidence="7">
    <location>
        <begin position="102"/>
        <end position="124"/>
    </location>
</feature>
<dbReference type="InterPro" id="IPR020843">
    <property type="entry name" value="ER"/>
</dbReference>
<keyword evidence="3" id="KW-0808">Transferase</keyword>
<dbReference type="InterPro" id="IPR018201">
    <property type="entry name" value="Ketoacyl_synth_AS"/>
</dbReference>
<keyword evidence="12" id="KW-1185">Reference proteome</keyword>
<dbReference type="Gene3D" id="3.90.180.10">
    <property type="entry name" value="Medium-chain alcohol dehydrogenases, catalytic domain"/>
    <property type="match status" value="1"/>
</dbReference>
<keyword evidence="7" id="KW-0812">Transmembrane</keyword>
<feature type="compositionally biased region" description="Basic and acidic residues" evidence="6">
    <location>
        <begin position="682"/>
        <end position="691"/>
    </location>
</feature>
<dbReference type="InterPro" id="IPR009081">
    <property type="entry name" value="PP-bd_ACP"/>
</dbReference>
<protein>
    <submittedName>
        <fullName evidence="11">PikAI protein</fullName>
    </submittedName>
</protein>
<dbReference type="Gene3D" id="3.40.50.11460">
    <property type="match status" value="1"/>
</dbReference>
<dbReference type="InterPro" id="IPR049552">
    <property type="entry name" value="PKS_DH_N"/>
</dbReference>
<feature type="domain" description="PKS/mFAS DH" evidence="10">
    <location>
        <begin position="3306"/>
        <end position="3599"/>
    </location>
</feature>
<dbReference type="OrthoDB" id="329835at2759"/>
<dbReference type="EMBL" id="CAJNDS010002374">
    <property type="protein sequence ID" value="CAE7453973.1"/>
    <property type="molecule type" value="Genomic_DNA"/>
</dbReference>
<dbReference type="InterPro" id="IPR013149">
    <property type="entry name" value="ADH-like_C"/>
</dbReference>
<organism evidence="11 12">
    <name type="scientific">Symbiodinium natans</name>
    <dbReference type="NCBI Taxonomy" id="878477"/>
    <lineage>
        <taxon>Eukaryota</taxon>
        <taxon>Sar</taxon>
        <taxon>Alveolata</taxon>
        <taxon>Dinophyceae</taxon>
        <taxon>Suessiales</taxon>
        <taxon>Symbiodiniaceae</taxon>
        <taxon>Symbiodinium</taxon>
    </lineage>
</organism>
<feature type="region of interest" description="Disordered" evidence="6">
    <location>
        <begin position="301"/>
        <end position="320"/>
    </location>
</feature>
<dbReference type="InterPro" id="IPR036291">
    <property type="entry name" value="NAD(P)-bd_dom_sf"/>
</dbReference>
<dbReference type="InterPro" id="IPR014030">
    <property type="entry name" value="Ketoacyl_synth_N"/>
</dbReference>
<evidence type="ECO:0000256" key="1">
    <source>
        <dbReference type="ARBA" id="ARBA00022450"/>
    </source>
</evidence>
<dbReference type="Pfam" id="PF00107">
    <property type="entry name" value="ADH_zinc_N"/>
    <property type="match status" value="1"/>
</dbReference>
<evidence type="ECO:0000313" key="11">
    <source>
        <dbReference type="EMBL" id="CAE7453973.1"/>
    </source>
</evidence>
<evidence type="ECO:0000256" key="2">
    <source>
        <dbReference type="ARBA" id="ARBA00022553"/>
    </source>
</evidence>
<feature type="domain" description="Ketosynthase family 3 (KS3)" evidence="9">
    <location>
        <begin position="424"/>
        <end position="901"/>
    </location>
</feature>
<dbReference type="InterPro" id="IPR049551">
    <property type="entry name" value="PKS_DH_C"/>
</dbReference>
<feature type="active site" description="Proton donor; for dehydratase activity" evidence="5">
    <location>
        <position position="1133"/>
    </location>
</feature>
<dbReference type="GO" id="GO:0006633">
    <property type="term" value="P:fatty acid biosynthetic process"/>
    <property type="evidence" value="ECO:0007669"/>
    <property type="project" value="InterPro"/>
</dbReference>
<dbReference type="InterPro" id="IPR020841">
    <property type="entry name" value="PKS_Beta-ketoAc_synthase_dom"/>
</dbReference>
<feature type="active site" description="Proton donor; for dehydratase activity" evidence="5">
    <location>
        <position position="3515"/>
    </location>
</feature>
<dbReference type="Gene3D" id="3.40.50.1820">
    <property type="entry name" value="alpha/beta hydrolase"/>
    <property type="match status" value="1"/>
</dbReference>
<dbReference type="GO" id="GO:0016491">
    <property type="term" value="F:oxidoreductase activity"/>
    <property type="evidence" value="ECO:0007669"/>
    <property type="project" value="InterPro"/>
</dbReference>
<dbReference type="Gene3D" id="3.10.129.110">
    <property type="entry name" value="Polyketide synthase dehydratase"/>
    <property type="match status" value="2"/>
</dbReference>
<dbReference type="Pfam" id="PF08659">
    <property type="entry name" value="KR"/>
    <property type="match status" value="3"/>
</dbReference>
<dbReference type="InterPro" id="IPR042104">
    <property type="entry name" value="PKS_dehydratase_sf"/>
</dbReference>
<dbReference type="GO" id="GO:0004315">
    <property type="term" value="F:3-oxoacyl-[acyl-carrier-protein] synthase activity"/>
    <property type="evidence" value="ECO:0007669"/>
    <property type="project" value="InterPro"/>
</dbReference>
<dbReference type="InterPro" id="IPR050091">
    <property type="entry name" value="PKS_NRPS_Biosynth_Enz"/>
</dbReference>
<feature type="active site" description="Proton acceptor; for dehydratase activity" evidence="5">
    <location>
        <position position="956"/>
    </location>
</feature>
<proteinExistence type="predicted"/>
<dbReference type="InterPro" id="IPR020806">
    <property type="entry name" value="PKS_PP-bd"/>
</dbReference>
<dbReference type="PROSITE" id="PS52004">
    <property type="entry name" value="KS3_2"/>
    <property type="match status" value="3"/>
</dbReference>
<dbReference type="SMART" id="SM00829">
    <property type="entry name" value="PKS_ER"/>
    <property type="match status" value="1"/>
</dbReference>
<dbReference type="InterPro" id="IPR001031">
    <property type="entry name" value="Thioesterase"/>
</dbReference>
<feature type="region of interest" description="N-terminal hotdog fold" evidence="5">
    <location>
        <begin position="916"/>
        <end position="1047"/>
    </location>
</feature>
<dbReference type="PROSITE" id="PS52019">
    <property type="entry name" value="PKS_MFAS_DH"/>
    <property type="match status" value="2"/>
</dbReference>
<dbReference type="SUPFAM" id="SSF51735">
    <property type="entry name" value="NAD(P)-binding Rossmann-fold domains"/>
    <property type="match status" value="7"/>
</dbReference>
<feature type="domain" description="Carrier" evidence="8">
    <location>
        <begin position="319"/>
        <end position="399"/>
    </location>
</feature>
<feature type="region of interest" description="Disordered" evidence="6">
    <location>
        <begin position="396"/>
        <end position="424"/>
    </location>
</feature>
<dbReference type="Gene3D" id="1.10.1200.10">
    <property type="entry name" value="ACP-like"/>
    <property type="match status" value="4"/>
</dbReference>
<feature type="active site" description="Proton acceptor; for dehydratase activity" evidence="5">
    <location>
        <position position="3337"/>
    </location>
</feature>
<dbReference type="PANTHER" id="PTHR43775">
    <property type="entry name" value="FATTY ACID SYNTHASE"/>
    <property type="match status" value="1"/>
</dbReference>
<dbReference type="CDD" id="cd00833">
    <property type="entry name" value="PKS"/>
    <property type="match status" value="3"/>
</dbReference>
<dbReference type="CDD" id="cd05195">
    <property type="entry name" value="enoyl_red"/>
    <property type="match status" value="1"/>
</dbReference>
<dbReference type="Pfam" id="PF00109">
    <property type="entry name" value="ketoacyl-synt"/>
    <property type="match status" value="3"/>
</dbReference>
<feature type="domain" description="PKS/mFAS DH" evidence="10">
    <location>
        <begin position="916"/>
        <end position="1219"/>
    </location>
</feature>
<dbReference type="Proteomes" id="UP000604046">
    <property type="component" value="Unassembled WGS sequence"/>
</dbReference>
<keyword evidence="7" id="KW-1133">Transmembrane helix</keyword>
<feature type="region of interest" description="C-terminal hotdog fold" evidence="5">
    <location>
        <begin position="1070"/>
        <end position="1219"/>
    </location>
</feature>
<dbReference type="Pfam" id="PF00975">
    <property type="entry name" value="Thioesterase"/>
    <property type="match status" value="1"/>
</dbReference>
<reference evidence="11" key="1">
    <citation type="submission" date="2021-02" db="EMBL/GenBank/DDBJ databases">
        <authorList>
            <person name="Dougan E. K."/>
            <person name="Rhodes N."/>
            <person name="Thang M."/>
            <person name="Chan C."/>
        </authorList>
    </citation>
    <scope>NUCLEOTIDE SEQUENCE</scope>
</reference>
<feature type="transmembrane region" description="Helical" evidence="7">
    <location>
        <begin position="144"/>
        <end position="169"/>
    </location>
</feature>
<dbReference type="InterPro" id="IPR029058">
    <property type="entry name" value="AB_hydrolase_fold"/>
</dbReference>
<keyword evidence="1" id="KW-0596">Phosphopantetheine</keyword>
<feature type="region of interest" description="C-terminal hotdog fold" evidence="5">
    <location>
        <begin position="3454"/>
        <end position="3599"/>
    </location>
</feature>
<dbReference type="InterPro" id="IPR057326">
    <property type="entry name" value="KR_dom"/>
</dbReference>
<dbReference type="PROSITE" id="PS00606">
    <property type="entry name" value="KS3_1"/>
    <property type="match status" value="2"/>
</dbReference>
<evidence type="ECO:0000259" key="8">
    <source>
        <dbReference type="PROSITE" id="PS50075"/>
    </source>
</evidence>
<dbReference type="Pfam" id="PF14765">
    <property type="entry name" value="PS-DH"/>
    <property type="match status" value="2"/>
</dbReference>
<gene>
    <name evidence="11" type="primary">pikAI</name>
    <name evidence="11" type="ORF">SNAT2548_LOCUS24929</name>
</gene>
<dbReference type="SUPFAM" id="SSF53474">
    <property type="entry name" value="alpha/beta-Hydrolases"/>
    <property type="match status" value="1"/>
</dbReference>
<dbReference type="Pfam" id="PF02801">
    <property type="entry name" value="Ketoacyl-synt_C"/>
    <property type="match status" value="3"/>
</dbReference>
<evidence type="ECO:0000256" key="3">
    <source>
        <dbReference type="ARBA" id="ARBA00022679"/>
    </source>
</evidence>
<dbReference type="InterPro" id="IPR036736">
    <property type="entry name" value="ACP-like_sf"/>
</dbReference>
<dbReference type="GO" id="GO:0031177">
    <property type="term" value="F:phosphopantetheine binding"/>
    <property type="evidence" value="ECO:0007669"/>
    <property type="project" value="InterPro"/>
</dbReference>
<dbReference type="Pfam" id="PF00550">
    <property type="entry name" value="PP-binding"/>
    <property type="match status" value="4"/>
</dbReference>
<sequence>MKRPAALDLILIAARCPGSQAVKLLQKEVFSFGVSALCAVVTDLIPWKLRELPPAMRWRARATVASLHQPLAVLYILPPSEALEIFLFTGGNQWTISAPRDLWLTMFYLLGAWLFELLILLHPATGAFKSYGQRGWSVQVAHHLGFPAFALHNIISGCAVPGTVVACYTELTVFFTSSFWIAKMAGAGEIVLLPIKAGMVLSTFVLRGACVLLLDLRAILNDQSSLPVASWLTQAEPGWTAKVVERVLKLARFTAMQHLGPGASERILLELTEDSADPADPRPSSVERLFQLFRQSPFLEEEGRAPLPNGPGPVAAAPAPEETMSREMLRKMMIRLAAESAGFAVEADKPLLDSGMDSKAAVQFSAKLAAELPGLRLPSTLVFDHPTLSAVAAYAEAAQRPKGPRGEQSKKPPLPATPSRSASSDPLAVIGTACAFPGDAGDVGGPAKFGALLASGTDGTVEVPFTRWELDDYYDPNPDAPGKMYPRHAAFIEGVEDFAAQYFGISAPEARAMDPQQRLVLETAHDALLDGAMKREALVGSSIAAIIGLSNNDWIQVQSGDIRKLNPYTATGTSASVSAARPTPRGVAFSLGLKGPAYVVDTACSSALVAVDAAAMNLRRGRCTAAVSAAANGEGKASKASRTVGEFEVIASPATFISFSKPRMWTPRLWLTKFHKACQEHKAPKGCRRGDGPTPSTPQPTAMAAERAQAGVRIELWLSAVALCPLLEAQHLVRAALRGVAVNQDGRSSTMTAPNGPSQTMVVATALAEAKLQHHEVRHFEAHGTGTPLGDPIEVGALQAGSLDEGPRQQPAAVAAVKTEVGHLEGAAASPGLLKTIALLSHRAALAVVHLHTLNPHLTLLEDVPQVFPSEHFPLQKRTPRTGGLSSFGFGGTNAHAVLGEAEQSELVDFLMVRPAEYVKKPFPWRDPGYRLLRRQDGESFEVPMSSDVYDTVSHHVVFGSIVTPGVVYVEMALEATRKLFGHKTQLRDVTMVFPFVVPDRFASEEPAPSMRFVLKSNTRFEIQSTNAQGKTTVHVEASLDHGASGAKSAALANGSTSHVDLAALRHRITEVVETKVVYEAIHSVGLYLGPMFQVARELWRHEGEAGSEVLARLQLNPHVKNVGYIMHPALLDGTIHILATASIGKNVSGLKIFGGVGKVSVIRQENFSKLSNYWVHLCVTESLEASQTFNVSVLADDGALLMSMEDVVFRAVKPEQIQMAIAAQGGKEDQKIYDVEWSEWSVDSADSSSTSKLLAVADTSDLHRALSTLDTPPECTLMLDALHEIDEADLSNRFSRILLVFGSSNHGSVLEGLMAVLGLLQKLAKKKGDLPELWLATVRCQWTQAGDFSGQVLPLHSAIWGLARTARNELLNLQIFAVDLEGPTALKALQAHLTSGSTSASEAERALRVKGEKGEKALLLVPRLEEARLEPASPSDWSPQEGRGTSVITGGLGALGLSFASWLLEHKVDVALVSRSGRPPDDCKVAFRRLASKVSVHKADITSASDTERLLRALAKSGQSGRVRGILHAAGVLEDNMITDLTKEHFERVLGPKINGTLNLSQALDGLGKDGKDLEFFVLFSSVAALLGTPAQGNYSAGNAFMDSFAAHARENGRPAVSVQWGPWAEGMAARANTSESSIARLSPAKGLEAMQAILASQSSLRSGVLAVARFKWSALLGQMPRVPAFLSKFSVTKSSREMSNYSIEDVRSLVVDSLTDALGTDDFDINTPLMELGLDSLAGVEFRNRLQASVDGINLTPTLMFDYPTVPDLVDYIWSQVGPAEEEELVAVQACAAQASACPLPGPGTGHNSLHSQWPGRLELSVASWPWPGTVGASPAASPTIQAHQEKSFVGGRLIPSRVYVLANRPRDLTASSKFLRCRVFWDVQRRLLAHLVFGTGWDMDEFFDPDVDTPGKTYVRLGHFILGIEQFDGEFFGLSEMEQRGMDPHQWLTLEITYDSMYAAGLTKETMNGLECGIYVGCATLGGISPDIPAFGPFTNIGYAYSGLSGRVSHTLSLRGPCFTVDTACSATVVALDCASQAIRLGRCRSAAASGVNLQLSAAIWVGFAKMRGLAMDGNCKTFDTSADGFARGEGMGSVYVAMADAAAAPAALLGGVATNHDGRAATITAPNGTAQQRVIRAALAERATRPEALGCLECHGTGTALGDPIEVGAQKAVYGKGRDLPMVLAAGKTNLGHLEGAAGVAGLSKAVLLLQKAQVTPLLWLKQLNHNVELSNFGFAPTELLNATGAEPRAAVSSFGFSGTNGHAILEVYQSTEGEPGERPRRPTASYSRRQLQPYRQWIKEICFDEVWQSAEKADQQPPGQLFLVGCGPVFDALAPTAVGSLEGTKGRDQIAEALAETQAKTAVFVGSCGEVPEQPLVQLLNFLQALQITPVETAVVVTVLKGKGMESTQALWGLARSARLEMRSEIRLLECCEQESAAAAGALRQLLSGPEMELSIRQGKAEAPRLQRSSTVACTALQTRDMLQGQSHFTGPVLVTGGLGGLGLLAAQQLAELGAKALVLASRSGRAANPAALARLELSKAVVEVQKCDVSRGEEVAAMAERLNGELQAVIHAAGVLDRCVLKDLTSSRLDATMGPKANGAWHVQSLSERLVLFSSVSAFLGLSGGAAYAAANAYLDALAAWRKTQGVGAVSVRFGPVADVGMAAGSHSPSELKSTALSSLPLAQVTSALRLLMSPQPLSWTPITLARADWSAYFRQSAGLAPMLQDFKETQVAAASTAVEQSHLAHLPASEREKQVLVAIQEAASSMHLEIQEDTPLMEAGIDSLSAVEFRGKISTEFRSVRLPSTLMFDHPTLKAIAQHISEELGGTAASPAPALQVPSPSTATKNLESLEALEVRGAACALPAPGTPFGGLVCSLWYGTDCISEMPYSRWDVEEYYDAEAPTGLEMYVRHAAFIEGVELFAAQFFGIGKVEAEAMDPQQRHLLETSFGAFGDSGYSRAQLMGLGAGVFVGQDKSDWNRMLSAAHAGPFAATGGSASISSNRISYSLGLKGPSATVDTACSSSLVAADTAAATIRRGRCELAAVCGVNMLLLPQTFIACCQARMLSADGRCHTFDASASGYTRGEGCGAQILGPSGTASAASPVAAFAGSALNQDGRSANLTSPNGPSQKAVIQVALSEAGLQPEQVGQVETHGTGTELGDPIETGALRAALQPQSGRGTPVVLGAIKSNLGHLEGGAGMAGLLKLASQLQRPVPAIASNLHLRRLNAHIAEDAHDFAALFVNSSSLAGQATSPAASVSSFGFGGTNGHVVLKPKLQDKVRQPLNDLGRERFGWREPTHPLIRQKAKREDGVHVLSCPIDGHVLELLSHHIVHGEVVVPGACYLEMILAGVRAHLGQQEAWWIESLGFAKPLVLRLSQSGQLEEPVELRLLIWEDGRLEVESAVGEDPEDLIVSTHVEASLIQQKGGWTTLAEMDKQDLTQLRQSCPEEVDVDLMYSFGVKSGLPLQRRFRCVRQVQVQKSERKGFARLEMERDGTEVGFLLGPSLIDSSFQALMALADPSVGIGSLKIPLSIKRLQPTGRAYSIGVWSHFQLLDWTEHSTAFRCWLLNDAGETVLYFDSVHLQEVRDEHLQKVLQASGRLGAEQQALYSTLWRALPEQTAPQTPEASRKWLVLGRRDAIRMSALEAFRCVAHEDLNFQNETALQETIRDAEALVFVGLHQGPVTTCVEHGTDDVDVLALALHVLRAALSAGLPLVIVTRRTQQLSGEDQEPVHAGLWGFARSARLEEPERLRVACLDLDLDSEPLEAIDVALAQLSKDASREEELSWRAGEALGRRLARSELHARTPLRLNMPARGALTGLRPVPLSTKPPLHLGAALLRVRAVGLNFRDVLNVMGLYPGDPGPPGADVGGTVLDLAEHTGSHLRLTEEVFGEAPGCLSSYCLAPAPLLAPKPPSWSFEEACAMPVIFVTVEEALGDLARLKRGERVLIHAAAGGVGLVAIQYAQHVGAEVYATAGSEAKHEYLRSIGVKHITSSRSGARFEEEMRSFLDKEGVDGIDVVLNSLSHDDYIPRSLALLRSGGRFIEIGKRGIWSHQQMWESRPDVMYEKIAADTMMEKEPWRYNSYLTRLKDRVDAGGLKPIHMHVFEGLEEGVRALQFLQRAQNIGKVVLSEPSKLPAEGTHVLSGGTGALGVVTAQFLAEEGAKSLCLLSRAGRPPEEVQARWDWLQASTVDLQVLRCDVSEEASVSSAKVLKGPVASLFHLAGALADAMLPALDHEMFRKSYGPKVHGLRHLLRHLIGDSAQLVLFSSTSSLFGAPGQGNYAAANSTLDAFAAFADSPSRGAVSVQWGPWAEVGMAVQKGTVQRAKASGIGALSNPQGLAILGSVLHQSGPRHSLVGAAHVRWPKFLRTVFNAEPPASLLDMAAEAAKSMETGSADAGLAVELAALGAAERQERLELLVRKLASDVVGEDLPGDVELLESGMDSLSGVEFRNRLQQELGGVRLPNSAVFDFPTANALAGFIAGQLGARQVSEAPQQAPAGQSKILELLNTRTTGRPLFLVPGAGLQAAGFQALASLLPVPTWSVSWPQNLPRERWPDSLEALAQLLLAEVRAVEPTKPLLLAGHSFGATVCLEMARQAEASGQAVALVALLDPRTLLPLEGDAGDVFESGLLDTLAMLSQSVADGARYAAVVEEALASTSDDPEALRQLLGPAASALEHVHETFRWYAGLLTNARPDDTPLQARLLWVRAAEAWRDAADTDTPAKKIVSRVQAAVFQEDASVADHLRLMGASGVAAAEAAVPASGDHFAMLHEPHVVPLALRLCHAMVEASEVVQDEVGA</sequence>
<dbReference type="SMART" id="SM00825">
    <property type="entry name" value="PKS_KS"/>
    <property type="match status" value="3"/>
</dbReference>
<keyword evidence="7" id="KW-0472">Membrane</keyword>
<dbReference type="PANTHER" id="PTHR43775:SF37">
    <property type="entry name" value="SI:DKEY-61P9.11"/>
    <property type="match status" value="1"/>
</dbReference>
<feature type="region of interest" description="N-terminal hotdog fold" evidence="5">
    <location>
        <begin position="3306"/>
        <end position="3435"/>
    </location>
</feature>
<dbReference type="InterPro" id="IPR014031">
    <property type="entry name" value="Ketoacyl_synth_C"/>
</dbReference>
<dbReference type="SUPFAM" id="SSF53901">
    <property type="entry name" value="Thiolase-like"/>
    <property type="match status" value="3"/>
</dbReference>
<dbReference type="GO" id="GO:0004312">
    <property type="term" value="F:fatty acid synthase activity"/>
    <property type="evidence" value="ECO:0007669"/>
    <property type="project" value="TreeGrafter"/>
</dbReference>
<evidence type="ECO:0000256" key="5">
    <source>
        <dbReference type="PROSITE-ProRule" id="PRU01363"/>
    </source>
</evidence>
<feature type="domain" description="Carrier" evidence="8">
    <location>
        <begin position="4419"/>
        <end position="4495"/>
    </location>
</feature>
<evidence type="ECO:0000313" key="12">
    <source>
        <dbReference type="Proteomes" id="UP000604046"/>
    </source>
</evidence>
<dbReference type="PROSITE" id="PS50075">
    <property type="entry name" value="CARRIER"/>
    <property type="match status" value="4"/>
</dbReference>
<feature type="domain" description="Carrier" evidence="8">
    <location>
        <begin position="2753"/>
        <end position="2831"/>
    </location>
</feature>
<dbReference type="SMART" id="SM01294">
    <property type="entry name" value="PKS_PP_betabranch"/>
    <property type="match status" value="1"/>
</dbReference>
<comment type="caution">
    <text evidence="11">The sequence shown here is derived from an EMBL/GenBank/DDBJ whole genome shotgun (WGS) entry which is preliminary data.</text>
</comment>
<dbReference type="InterPro" id="IPR016039">
    <property type="entry name" value="Thiolase-like"/>
</dbReference>
<name>A0A812RVA9_9DINO</name>
<dbReference type="SUPFAM" id="SSF47336">
    <property type="entry name" value="ACP-like"/>
    <property type="match status" value="4"/>
</dbReference>
<feature type="region of interest" description="Disordered" evidence="6">
    <location>
        <begin position="682"/>
        <end position="703"/>
    </location>
</feature>
<dbReference type="InterPro" id="IPR013968">
    <property type="entry name" value="PKS_KR"/>
</dbReference>
<dbReference type="InterPro" id="IPR020807">
    <property type="entry name" value="PKS_DH"/>
</dbReference>
<dbReference type="Gene3D" id="3.40.47.10">
    <property type="match status" value="3"/>
</dbReference>
<dbReference type="GO" id="GO:0044550">
    <property type="term" value="P:secondary metabolite biosynthetic process"/>
    <property type="evidence" value="ECO:0007669"/>
    <property type="project" value="UniProtKB-ARBA"/>
</dbReference>
<dbReference type="SMART" id="SM00823">
    <property type="entry name" value="PKS_PP"/>
    <property type="match status" value="4"/>
</dbReference>
<evidence type="ECO:0000256" key="4">
    <source>
        <dbReference type="ARBA" id="ARBA00023268"/>
    </source>
</evidence>
<dbReference type="InterPro" id="IPR011032">
    <property type="entry name" value="GroES-like_sf"/>
</dbReference>
<evidence type="ECO:0000256" key="7">
    <source>
        <dbReference type="SAM" id="Phobius"/>
    </source>
</evidence>
<feature type="domain" description="Ketosynthase family 3 (KS3)" evidence="9">
    <location>
        <begin position="1858"/>
        <end position="2272"/>
    </location>
</feature>
<dbReference type="Pfam" id="PF21089">
    <property type="entry name" value="PKS_DH_N"/>
    <property type="match status" value="2"/>
</dbReference>
<feature type="domain" description="Carrier" evidence="8">
    <location>
        <begin position="1703"/>
        <end position="1779"/>
    </location>
</feature>
<dbReference type="InterPro" id="IPR049900">
    <property type="entry name" value="PKS_mFAS_DH"/>
</dbReference>